<dbReference type="RefSeq" id="WP_156014946.1">
    <property type="nucleotide sequence ID" value="NZ_CP045484.1"/>
</dbReference>
<accession>A0A650CI15</accession>
<dbReference type="AlphaFoldDB" id="A0A650CI15"/>
<dbReference type="EMBL" id="JACHFY010000033">
    <property type="protein sequence ID" value="MBB5254967.1"/>
    <property type="molecule type" value="Genomic_DNA"/>
</dbReference>
<evidence type="ECO:0000313" key="2">
    <source>
        <dbReference type="EMBL" id="QGR17460.1"/>
    </source>
</evidence>
<reference evidence="2 3" key="1">
    <citation type="submission" date="2019-10" db="EMBL/GenBank/DDBJ databases">
        <title>Genome Sequences from Six Type Strain Members of the Archaeal Family Sulfolobaceae: Acidianus ambivalens, Acidianus infernus, Metallosphaera prunae, Stygiolobus azoricus, Sulfolobus metallicus, and Sulfurisphaera ohwakuensis.</title>
        <authorList>
            <person name="Counts J.A."/>
            <person name="Kelly R.M."/>
        </authorList>
    </citation>
    <scope>NUCLEOTIDE SEQUENCE [LARGE SCALE GENOMIC DNA]</scope>
    <source>
        <strain evidence="2 3">TA-1</strain>
    </source>
</reference>
<dbReference type="Proteomes" id="UP000582213">
    <property type="component" value="Unassembled WGS sequence"/>
</dbReference>
<proteinExistence type="predicted"/>
<gene>
    <name evidence="2" type="ORF">D1869_09840</name>
    <name evidence="1" type="ORF">HNQ62_002742</name>
</gene>
<dbReference type="EMBL" id="CP045484">
    <property type="protein sequence ID" value="QGR17460.1"/>
    <property type="molecule type" value="Genomic_DNA"/>
</dbReference>
<dbReference type="Pfam" id="PF05942">
    <property type="entry name" value="PaREP1"/>
    <property type="match status" value="1"/>
</dbReference>
<dbReference type="OrthoDB" id="42749at2157"/>
<evidence type="ECO:0000313" key="3">
    <source>
        <dbReference type="Proteomes" id="UP000427373"/>
    </source>
</evidence>
<dbReference type="Gene3D" id="1.20.120.330">
    <property type="entry name" value="Nucleotidyltransferases domain 2"/>
    <property type="match status" value="1"/>
</dbReference>
<name>A0A650CI15_SULOH</name>
<organism evidence="2 3">
    <name type="scientific">Sulfurisphaera ohwakuensis</name>
    <dbReference type="NCBI Taxonomy" id="69656"/>
    <lineage>
        <taxon>Archaea</taxon>
        <taxon>Thermoproteota</taxon>
        <taxon>Thermoprotei</taxon>
        <taxon>Sulfolobales</taxon>
        <taxon>Sulfolobaceae</taxon>
        <taxon>Sulfurisphaera</taxon>
    </lineage>
</organism>
<dbReference type="Proteomes" id="UP000427373">
    <property type="component" value="Chromosome"/>
</dbReference>
<evidence type="ECO:0000313" key="1">
    <source>
        <dbReference type="EMBL" id="MBB5254967.1"/>
    </source>
</evidence>
<dbReference type="GeneID" id="42801548"/>
<evidence type="ECO:0000313" key="4">
    <source>
        <dbReference type="Proteomes" id="UP000582213"/>
    </source>
</evidence>
<evidence type="ECO:0008006" key="5">
    <source>
        <dbReference type="Google" id="ProtNLM"/>
    </source>
</evidence>
<protein>
    <recommendedName>
        <fullName evidence="5">HEPN domain-containing protein</fullName>
    </recommendedName>
</protein>
<dbReference type="PANTHER" id="PTHR34237:SF4">
    <property type="entry name" value="PAREP1 FAMILY PROTEIN"/>
    <property type="match status" value="1"/>
</dbReference>
<dbReference type="InterPro" id="IPR010268">
    <property type="entry name" value="PaREP1"/>
</dbReference>
<dbReference type="KEGG" id="soh:D1869_09840"/>
<dbReference type="PANTHER" id="PTHR34237">
    <property type="entry name" value="PAREP8-RELATED"/>
    <property type="match status" value="1"/>
</dbReference>
<sequence>MLRSLTSAETYLQEADELLEKGDIVQASEKYYKAVEEAIKILAVENKISTLNEAKAKGGWDLETLNKAVNELAKIYGERIIIDWSASVSLTTTNLSPNSIKDVVKYVRDIVNLASVIKRLD</sequence>
<keyword evidence="3" id="KW-1185">Reference proteome</keyword>
<reference evidence="1 4" key="2">
    <citation type="submission" date="2020-08" db="EMBL/GenBank/DDBJ databases">
        <title>Genomic Encyclopedia of Type Strains, Phase IV (KMG-IV): sequencing the most valuable type-strain genomes for metagenomic binning, comparative biology and taxonomic classification.</title>
        <authorList>
            <person name="Goeker M."/>
        </authorList>
    </citation>
    <scope>NUCLEOTIDE SEQUENCE [LARGE SCALE GENOMIC DNA]</scope>
    <source>
        <strain evidence="1 4">DSM 12421</strain>
    </source>
</reference>